<dbReference type="Pfam" id="PF04677">
    <property type="entry name" value="CwfJ_C_1"/>
    <property type="match status" value="1"/>
</dbReference>
<accession>A0AAN6I7E1</accession>
<dbReference type="RefSeq" id="XP_043061730.1">
    <property type="nucleotide sequence ID" value="XM_043201618.1"/>
</dbReference>
<evidence type="ECO:0000313" key="3">
    <source>
        <dbReference type="EMBL" id="KAG7821187.1"/>
    </source>
</evidence>
<dbReference type="InterPro" id="IPR040194">
    <property type="entry name" value="Cwf19-like"/>
</dbReference>
<dbReference type="GeneID" id="66125322"/>
<sequence length="413" mass="48240">MKQCGILRLASGIRVGYVSGKLDDIESHLGKVFANQLLDILITYQWPTTIAKEEKLSLVGDSRLNDLLEWTRPRYWFCVGSERGKYFERLPFKWEDDRVTRFISLGQQGTQDKWYYAFNLNLDPLMDKEGVVKFGEKPRISQEEAPVETDNRKRKFEGSEVKVKREKKMVAPENCFFCVSNAKAELHMIISIANYSYMTVAKGPLTTREKLGFSGHGLIIPIGHYPTFSIYRDAEEPDKKVEETELFKEVEQYQKSVVSMFSSLGDYRVVFWEISRANAIHHHIQFVPLEAKLEEHFETQMKKQIAYNQKKYGSNLVYTKDMESEKLSQLINSGDYMQIRIVGPASETRYVFELIEDNVDLQFPRRVLAFLMKLGRRVIWDKCRETLLEEASQKDAFREKFQPFDFSKEKNNS</sequence>
<proteinExistence type="predicted"/>
<dbReference type="GO" id="GO:0000398">
    <property type="term" value="P:mRNA splicing, via spliceosome"/>
    <property type="evidence" value="ECO:0007669"/>
    <property type="project" value="TreeGrafter"/>
</dbReference>
<evidence type="ECO:0008006" key="5">
    <source>
        <dbReference type="Google" id="ProtNLM"/>
    </source>
</evidence>
<protein>
    <recommendedName>
        <fullName evidence="5">CWF19-like protein DRN1</fullName>
    </recommendedName>
</protein>
<dbReference type="GO" id="GO:0061632">
    <property type="term" value="F:RNA lariat debranching enzyme activator activity"/>
    <property type="evidence" value="ECO:0007669"/>
    <property type="project" value="TreeGrafter"/>
</dbReference>
<dbReference type="PANTHER" id="PTHR12072:SF4">
    <property type="entry name" value="CWF19-LIKE PROTEIN 1"/>
    <property type="match status" value="1"/>
</dbReference>
<evidence type="ECO:0000259" key="1">
    <source>
        <dbReference type="Pfam" id="PF04676"/>
    </source>
</evidence>
<dbReference type="EMBL" id="JAHLUX010000002">
    <property type="protein sequence ID" value="KAG7821187.1"/>
    <property type="molecule type" value="Genomic_DNA"/>
</dbReference>
<feature type="domain" description="Cwf19-like C-terminal" evidence="2">
    <location>
        <begin position="165"/>
        <end position="298"/>
    </location>
</feature>
<organism evidence="3 4">
    <name type="scientific">Pichia angusta</name>
    <name type="common">Yeast</name>
    <name type="synonym">Hansenula polymorpha</name>
    <dbReference type="NCBI Taxonomy" id="870730"/>
    <lineage>
        <taxon>Eukaryota</taxon>
        <taxon>Fungi</taxon>
        <taxon>Dikarya</taxon>
        <taxon>Ascomycota</taxon>
        <taxon>Saccharomycotina</taxon>
        <taxon>Pichiomycetes</taxon>
        <taxon>Pichiales</taxon>
        <taxon>Pichiaceae</taxon>
        <taxon>Ogataea</taxon>
    </lineage>
</organism>
<dbReference type="InterPro" id="IPR006768">
    <property type="entry name" value="Cwf19-like_C_dom-1"/>
</dbReference>
<reference evidence="3" key="1">
    <citation type="journal article" date="2021" name="G3 (Bethesda)">
        <title>Genomic diversity, chromosomal rearrangements, and interspecies hybridization in the ogataea polymorpha species complex.</title>
        <authorList>
            <person name="Hanson S.J."/>
            <person name="Cinneide E.O."/>
            <person name="Salzberg L.I."/>
            <person name="Wolfe K.H."/>
            <person name="McGowan J."/>
            <person name="Fitzpatrick D.A."/>
            <person name="Matlin K."/>
        </authorList>
    </citation>
    <scope>NUCLEOTIDE SEQUENCE</scope>
    <source>
        <strain evidence="3">61-244</strain>
    </source>
</reference>
<evidence type="ECO:0000313" key="4">
    <source>
        <dbReference type="Proteomes" id="UP001196530"/>
    </source>
</evidence>
<dbReference type="Pfam" id="PF04676">
    <property type="entry name" value="CwfJ_C_2"/>
    <property type="match status" value="1"/>
</dbReference>
<dbReference type="Gene3D" id="3.30.428.10">
    <property type="entry name" value="HIT-like"/>
    <property type="match status" value="1"/>
</dbReference>
<feature type="domain" description="Cwf19-like protein C-terminal" evidence="1">
    <location>
        <begin position="341"/>
        <end position="406"/>
    </location>
</feature>
<dbReference type="PANTHER" id="PTHR12072">
    <property type="entry name" value="CWF19, CELL CYCLE CONTROL PROTEIN"/>
    <property type="match status" value="1"/>
</dbReference>
<comment type="caution">
    <text evidence="3">The sequence shown here is derived from an EMBL/GenBank/DDBJ whole genome shotgun (WGS) entry which is preliminary data.</text>
</comment>
<dbReference type="Proteomes" id="UP001196530">
    <property type="component" value="Unassembled WGS sequence"/>
</dbReference>
<gene>
    <name evidence="3" type="ORF">KL928_001271</name>
</gene>
<dbReference type="InterPro" id="IPR006767">
    <property type="entry name" value="Cwf19-like_C_dom-2"/>
</dbReference>
<dbReference type="InterPro" id="IPR036265">
    <property type="entry name" value="HIT-like_sf"/>
</dbReference>
<name>A0AAN6I7E1_PICAN</name>
<evidence type="ECO:0000259" key="2">
    <source>
        <dbReference type="Pfam" id="PF04677"/>
    </source>
</evidence>
<dbReference type="AlphaFoldDB" id="A0AAN6I7E1"/>
<dbReference type="GO" id="GO:0071014">
    <property type="term" value="C:post-mRNA release spliceosomal complex"/>
    <property type="evidence" value="ECO:0007669"/>
    <property type="project" value="TreeGrafter"/>
</dbReference>